<dbReference type="EMBL" id="AATQ01000013">
    <property type="protein sequence ID" value="EAU46634.1"/>
    <property type="molecule type" value="Genomic_DNA"/>
</dbReference>
<dbReference type="OrthoDB" id="7390113at2"/>
<dbReference type="GO" id="GO:0006270">
    <property type="term" value="P:DNA replication initiation"/>
    <property type="evidence" value="ECO:0007669"/>
    <property type="project" value="TreeGrafter"/>
</dbReference>
<dbReference type="Gene3D" id="1.10.8.60">
    <property type="match status" value="1"/>
</dbReference>
<dbReference type="SUPFAM" id="SSF52540">
    <property type="entry name" value="P-loop containing nucleoside triphosphate hydrolases"/>
    <property type="match status" value="1"/>
</dbReference>
<organism evidence="1 2">
    <name type="scientific">Salipiger bermudensis (strain DSM 26914 / JCM 13377 / KCTC 12554 / HTCC2601)</name>
    <name type="common">Pelagibaca bermudensis</name>
    <dbReference type="NCBI Taxonomy" id="314265"/>
    <lineage>
        <taxon>Bacteria</taxon>
        <taxon>Pseudomonadati</taxon>
        <taxon>Pseudomonadota</taxon>
        <taxon>Alphaproteobacteria</taxon>
        <taxon>Rhodobacterales</taxon>
        <taxon>Roseobacteraceae</taxon>
        <taxon>Salipiger</taxon>
    </lineage>
</organism>
<comment type="caution">
    <text evidence="1">The sequence shown here is derived from an EMBL/GenBank/DDBJ whole genome shotgun (WGS) entry which is preliminary data.</text>
</comment>
<dbReference type="PANTHER" id="PTHR30050">
    <property type="entry name" value="CHROMOSOMAL REPLICATION INITIATOR PROTEIN DNAA"/>
    <property type="match status" value="1"/>
</dbReference>
<evidence type="ECO:0008006" key="3">
    <source>
        <dbReference type="Google" id="ProtNLM"/>
    </source>
</evidence>
<dbReference type="GO" id="GO:0003688">
    <property type="term" value="F:DNA replication origin binding"/>
    <property type="evidence" value="ECO:0007669"/>
    <property type="project" value="TreeGrafter"/>
</dbReference>
<dbReference type="InterPro" id="IPR027417">
    <property type="entry name" value="P-loop_NTPase"/>
</dbReference>
<dbReference type="eggNOG" id="COG0593">
    <property type="taxonomic scope" value="Bacteria"/>
</dbReference>
<accession>Q0FQP8</accession>
<dbReference type="PANTHER" id="PTHR30050:SF5">
    <property type="entry name" value="DNAA REGULATORY INACTIVATOR HDA"/>
    <property type="match status" value="1"/>
</dbReference>
<sequence length="233" mass="24817">MITPDQLPLPLPVRAALGREDYFVGQSNGLAVALLDNWQSWPNGKMVLVGPSGAGKTHLAHVWAAETGAAIVPAASLPQADIPAHATAPICVEDGDRIAGDRPAEEALFHLHNLALAQRQPLLVTARSAPSLWPLVIPDLKSRMEGTQTATLPDPDDTLLAAVIAKMLADRQCVPAADVIPYLVRHMPRSFAMARALVTALDANAMGRPKGITRSLARDILARLDPGQRPEAE</sequence>
<reference evidence="1 2" key="1">
    <citation type="journal article" date="2010" name="J. Bacteriol.">
        <title>Genome sequences of Pelagibaca bermudensis HTCC2601T and Maritimibacter alkaliphilus HTCC2654T, the type strains of two marine Roseobacter genera.</title>
        <authorList>
            <person name="Thrash J.C."/>
            <person name="Cho J.C."/>
            <person name="Ferriera S."/>
            <person name="Johnson J."/>
            <person name="Vergin K.L."/>
            <person name="Giovannoni S.J."/>
        </authorList>
    </citation>
    <scope>NUCLEOTIDE SEQUENCE [LARGE SCALE GENOMIC DNA]</scope>
    <source>
        <strain evidence="2">DSM 26914 / JCM 13377 / KCTC 12554 / HTCC2601</strain>
    </source>
</reference>
<dbReference type="STRING" id="314265.R2601_19280"/>
<proteinExistence type="predicted"/>
<evidence type="ECO:0000313" key="1">
    <source>
        <dbReference type="EMBL" id="EAU46634.1"/>
    </source>
</evidence>
<dbReference type="RefSeq" id="WP_007798272.1">
    <property type="nucleotide sequence ID" value="NZ_DS022276.1"/>
</dbReference>
<gene>
    <name evidence="1" type="ORF">R2601_19280</name>
</gene>
<dbReference type="Gene3D" id="3.40.50.300">
    <property type="entry name" value="P-loop containing nucleotide triphosphate hydrolases"/>
    <property type="match status" value="1"/>
</dbReference>
<name>Q0FQP8_SALBH</name>
<dbReference type="GO" id="GO:0005886">
    <property type="term" value="C:plasma membrane"/>
    <property type="evidence" value="ECO:0007669"/>
    <property type="project" value="TreeGrafter"/>
</dbReference>
<dbReference type="Proteomes" id="UP000006230">
    <property type="component" value="Unassembled WGS sequence"/>
</dbReference>
<protein>
    <recommendedName>
        <fullName evidence="3">Chromosomal replication initiator protein DnaA domain-containing protein</fullName>
    </recommendedName>
</protein>
<keyword evidence="2" id="KW-1185">Reference proteome</keyword>
<dbReference type="HOGENOM" id="CLU_072265_0_0_5"/>
<dbReference type="AlphaFoldDB" id="Q0FQP8"/>
<evidence type="ECO:0000313" key="2">
    <source>
        <dbReference type="Proteomes" id="UP000006230"/>
    </source>
</evidence>